<reference evidence="1" key="1">
    <citation type="submission" date="2022-07" db="EMBL/GenBank/DDBJ databases">
        <title>Genome Sequence of Lecanicillium saksenae.</title>
        <authorList>
            <person name="Buettner E."/>
        </authorList>
    </citation>
    <scope>NUCLEOTIDE SEQUENCE</scope>
    <source>
        <strain evidence="1">VT-O1</strain>
    </source>
</reference>
<keyword evidence="2" id="KW-1185">Reference proteome</keyword>
<name>A0ACC1R7B8_9HYPO</name>
<accession>A0ACC1R7B8</accession>
<proteinExistence type="predicted"/>
<evidence type="ECO:0000313" key="1">
    <source>
        <dbReference type="EMBL" id="KAJ3498449.1"/>
    </source>
</evidence>
<dbReference type="Proteomes" id="UP001148737">
    <property type="component" value="Unassembled WGS sequence"/>
</dbReference>
<protein>
    <submittedName>
        <fullName evidence="1">Uncharacterized protein</fullName>
    </submittedName>
</protein>
<comment type="caution">
    <text evidence="1">The sequence shown here is derived from an EMBL/GenBank/DDBJ whole genome shotgun (WGS) entry which is preliminary data.</text>
</comment>
<gene>
    <name evidence="1" type="ORF">NLG97_g1112</name>
</gene>
<organism evidence="1 2">
    <name type="scientific">Lecanicillium saksenae</name>
    <dbReference type="NCBI Taxonomy" id="468837"/>
    <lineage>
        <taxon>Eukaryota</taxon>
        <taxon>Fungi</taxon>
        <taxon>Dikarya</taxon>
        <taxon>Ascomycota</taxon>
        <taxon>Pezizomycotina</taxon>
        <taxon>Sordariomycetes</taxon>
        <taxon>Hypocreomycetidae</taxon>
        <taxon>Hypocreales</taxon>
        <taxon>Cordycipitaceae</taxon>
        <taxon>Lecanicillium</taxon>
    </lineage>
</organism>
<dbReference type="EMBL" id="JANAKD010000050">
    <property type="protein sequence ID" value="KAJ3498449.1"/>
    <property type="molecule type" value="Genomic_DNA"/>
</dbReference>
<evidence type="ECO:0000313" key="2">
    <source>
        <dbReference type="Proteomes" id="UP001148737"/>
    </source>
</evidence>
<sequence>MEEFDRMTTEIASLRTGTTELVAQLEIANAKIRAIQGREKTLLSTILDKSGSDKLLDGDLTRKFVNMRRQIQRLASNRLYASNGQLTRPYAPNAKDDLFYEDWLVESAKDRSLLLRAAMYHLLHRKILGTNHFGLFPGATAAGADQRHWSTIDRSLSRLEEALQDRRVPENDVTDWRVATFKCIQSAQLGNDEGANVAEDMYYFFERCMIEDAEDTEIGKLRQGFVQLCRDAMKMRLLMRSSPEGYSCVILCDGLPLSRHEDIAEPYAVLRGKSNEASDAIKFTLFGALVKHAKYKGEGEVVLEKAEVETKGPQRRRFSRTKGDRDEQYFVTLQPGVPLSSCPLWAGEEDTRELRTHYFTDSAEGEKFLSWLETGQAFRFAVEDDETIKWWWFSTKEDVMAPEGTAGSLLPSSGALIPVKLGKTVVFRTAERI</sequence>